<dbReference type="InterPro" id="IPR002937">
    <property type="entry name" value="Amino_oxidase"/>
</dbReference>
<dbReference type="EC" id="1.13.12.3" evidence="3"/>
<reference evidence="8" key="2">
    <citation type="submission" date="2023-01" db="EMBL/GenBank/DDBJ databases">
        <title>Draft genome sequence of Sneathiella chinensis strain NBRC 103408.</title>
        <authorList>
            <person name="Sun Q."/>
            <person name="Mori K."/>
        </authorList>
    </citation>
    <scope>NUCLEOTIDE SEQUENCE</scope>
    <source>
        <strain evidence="8">NBRC 103408</strain>
    </source>
</reference>
<name>A0ABQ5U3M3_9PROT</name>
<evidence type="ECO:0000256" key="3">
    <source>
        <dbReference type="ARBA" id="ARBA00012535"/>
    </source>
</evidence>
<protein>
    <recommendedName>
        <fullName evidence="4">Tryptophan 2-monooxygenase</fullName>
        <ecNumber evidence="3">1.13.12.3</ecNumber>
    </recommendedName>
</protein>
<dbReference type="InterPro" id="IPR036188">
    <property type="entry name" value="FAD/NAD-bd_sf"/>
</dbReference>
<dbReference type="Pfam" id="PF01593">
    <property type="entry name" value="Amino_oxidase"/>
    <property type="match status" value="2"/>
</dbReference>
<dbReference type="Gene3D" id="1.10.405.40">
    <property type="match status" value="1"/>
</dbReference>
<dbReference type="SUPFAM" id="SSF51905">
    <property type="entry name" value="FAD/NAD(P)-binding domain"/>
    <property type="match status" value="1"/>
</dbReference>
<evidence type="ECO:0000256" key="5">
    <source>
        <dbReference type="ARBA" id="ARBA00023070"/>
    </source>
</evidence>
<organism evidence="8 9">
    <name type="scientific">Sneathiella chinensis</name>
    <dbReference type="NCBI Taxonomy" id="349750"/>
    <lineage>
        <taxon>Bacteria</taxon>
        <taxon>Pseudomonadati</taxon>
        <taxon>Pseudomonadota</taxon>
        <taxon>Alphaproteobacteria</taxon>
        <taxon>Sneathiellales</taxon>
        <taxon>Sneathiellaceae</taxon>
        <taxon>Sneathiella</taxon>
    </lineage>
</organism>
<evidence type="ECO:0000313" key="9">
    <source>
        <dbReference type="Proteomes" id="UP001161409"/>
    </source>
</evidence>
<dbReference type="PRINTS" id="PR00419">
    <property type="entry name" value="ADXRDTASE"/>
</dbReference>
<evidence type="ECO:0000256" key="2">
    <source>
        <dbReference type="ARBA" id="ARBA00005833"/>
    </source>
</evidence>
<comment type="pathway">
    <text evidence="1">Plant hormone metabolism; auxin biosynthesis.</text>
</comment>
<dbReference type="SUPFAM" id="SSF54373">
    <property type="entry name" value="FAD-linked reductases, C-terminal domain"/>
    <property type="match status" value="1"/>
</dbReference>
<dbReference type="InterPro" id="IPR050281">
    <property type="entry name" value="Flavin_monoamine_oxidase"/>
</dbReference>
<dbReference type="EMBL" id="BSNF01000007">
    <property type="protein sequence ID" value="GLQ06765.1"/>
    <property type="molecule type" value="Genomic_DNA"/>
</dbReference>
<dbReference type="Proteomes" id="UP001161409">
    <property type="component" value="Unassembled WGS sequence"/>
</dbReference>
<dbReference type="Gene3D" id="3.90.660.10">
    <property type="match status" value="1"/>
</dbReference>
<accession>A0ABQ5U3M3</accession>
<dbReference type="PANTHER" id="PTHR10742:SF342">
    <property type="entry name" value="AMINE OXIDASE"/>
    <property type="match status" value="1"/>
</dbReference>
<dbReference type="Gene3D" id="3.50.50.60">
    <property type="entry name" value="FAD/NAD(P)-binding domain"/>
    <property type="match status" value="2"/>
</dbReference>
<keyword evidence="9" id="KW-1185">Reference proteome</keyword>
<evidence type="ECO:0000256" key="6">
    <source>
        <dbReference type="ARBA" id="ARBA00047321"/>
    </source>
</evidence>
<proteinExistence type="inferred from homology"/>
<dbReference type="PANTHER" id="PTHR10742">
    <property type="entry name" value="FLAVIN MONOAMINE OXIDASE"/>
    <property type="match status" value="1"/>
</dbReference>
<keyword evidence="5" id="KW-0073">Auxin biosynthesis</keyword>
<gene>
    <name evidence="8" type="ORF">GCM10007924_19860</name>
</gene>
<comment type="similarity">
    <text evidence="2">Belongs to the tryptophan 2-monooxygenase family.</text>
</comment>
<evidence type="ECO:0000259" key="7">
    <source>
        <dbReference type="Pfam" id="PF01593"/>
    </source>
</evidence>
<feature type="domain" description="Amine oxidase" evidence="7">
    <location>
        <begin position="333"/>
        <end position="614"/>
    </location>
</feature>
<sequence length="672" mass="75181">MKGGEEPLRVAIIGAGAAGLTAAHELVRSGVNVDLFEASDRYGGRFWTKTLGAGQFTTQEAGAMRMPPFIPDDQKKETSKEKRQLQVYSGCSLLSHYLNKYKISTGEFPNPGSDVADTGVYYERGKGHFSDEGHDPEMLIWKKGTAAPDSRKIKDVKKKWEAFKDKVNKFVSQYYGTEDWLTMWRGIVSNYYQYTFRDVVLMKPAKASDKNPCYWGGLGMTEEEARIFYVVGAGDGGWGSFFNLSFLYVMRTFVGGFGTDLQVIEGLFEDNEYNPGRGFGETLRDSSGNVIPSPKYLGTSTITDCILFQGLDGSKEDVSLYEKFLDIHDPSHLFLNSPVSEIRKVGDKIFLRVKSGAAAGAREYLRTGIFGPIDGMRLDGGGTREHAVGYDAVIVTVPSHQIGTEVRVEGFDEKTEWPAALEAHLSQAHWEPCCKVFVELKKPYWEDEDCLIPQCISSDSFLHDIYGVKVDQGGDEQTGTLLISYTWWRDATKLVCYEDQELINMAVEEADRMLATCSNLRKKDGSVATISEFVKSDEHGNFKGWVHHWETQKTYKGAACLYDQNTWESTRMPMSYNQRFGAQSGLFLAGESYHVDAGWVEPAFRSAIDATLRILERSDRYDLTAGLRDGFNFARDYIKYDEAFNPRKRDEALAAVKAIIAQSGHSAAKSGK</sequence>
<feature type="domain" description="Amine oxidase" evidence="7">
    <location>
        <begin position="18"/>
        <end position="72"/>
    </location>
</feature>
<evidence type="ECO:0000256" key="1">
    <source>
        <dbReference type="ARBA" id="ARBA00004814"/>
    </source>
</evidence>
<evidence type="ECO:0000313" key="8">
    <source>
        <dbReference type="EMBL" id="GLQ06765.1"/>
    </source>
</evidence>
<reference evidence="8" key="1">
    <citation type="journal article" date="2014" name="Int. J. Syst. Evol. Microbiol.">
        <title>Complete genome of a new Firmicutes species belonging to the dominant human colonic microbiota ('Ruminococcus bicirculans') reveals two chromosomes and a selective capacity to utilize plant glucans.</title>
        <authorList>
            <consortium name="NISC Comparative Sequencing Program"/>
            <person name="Wegmann U."/>
            <person name="Louis P."/>
            <person name="Goesmann A."/>
            <person name="Henrissat B."/>
            <person name="Duncan S.H."/>
            <person name="Flint H.J."/>
        </authorList>
    </citation>
    <scope>NUCLEOTIDE SEQUENCE</scope>
    <source>
        <strain evidence="8">NBRC 103408</strain>
    </source>
</reference>
<comment type="catalytic activity">
    <reaction evidence="6">
        <text>L-tryptophan + O2 = indole-3-acetamide + CO2 + H2O</text>
        <dbReference type="Rhea" id="RHEA:16165"/>
        <dbReference type="ChEBI" id="CHEBI:15377"/>
        <dbReference type="ChEBI" id="CHEBI:15379"/>
        <dbReference type="ChEBI" id="CHEBI:16031"/>
        <dbReference type="ChEBI" id="CHEBI:16526"/>
        <dbReference type="ChEBI" id="CHEBI:57912"/>
        <dbReference type="EC" id="1.13.12.3"/>
    </reaction>
</comment>
<comment type="caution">
    <text evidence="8">The sequence shown here is derived from an EMBL/GenBank/DDBJ whole genome shotgun (WGS) entry which is preliminary data.</text>
</comment>
<evidence type="ECO:0000256" key="4">
    <source>
        <dbReference type="ARBA" id="ARBA00017871"/>
    </source>
</evidence>